<dbReference type="Pfam" id="PF09073">
    <property type="entry name" value="BUD22"/>
    <property type="match status" value="1"/>
</dbReference>
<dbReference type="InterPro" id="IPR009057">
    <property type="entry name" value="Homeodomain-like_sf"/>
</dbReference>
<protein>
    <submittedName>
        <fullName evidence="8">Uncharacterized protein</fullName>
    </submittedName>
</protein>
<feature type="region of interest" description="Disordered" evidence="5">
    <location>
        <begin position="945"/>
        <end position="964"/>
    </location>
</feature>
<feature type="domain" description="Myb-like" evidence="6">
    <location>
        <begin position="352"/>
        <end position="403"/>
    </location>
</feature>
<dbReference type="GO" id="GO:0042795">
    <property type="term" value="P:snRNA transcription by RNA polymerase II"/>
    <property type="evidence" value="ECO:0007669"/>
    <property type="project" value="TreeGrafter"/>
</dbReference>
<dbReference type="GO" id="GO:0000978">
    <property type="term" value="F:RNA polymerase II cis-regulatory region sequence-specific DNA binding"/>
    <property type="evidence" value="ECO:0007669"/>
    <property type="project" value="TreeGrafter"/>
</dbReference>
<feature type="domain" description="Myb-like" evidence="6">
    <location>
        <begin position="296"/>
        <end position="346"/>
    </location>
</feature>
<evidence type="ECO:0000256" key="3">
    <source>
        <dbReference type="ARBA" id="ARBA00023163"/>
    </source>
</evidence>
<keyword evidence="2" id="KW-0238">DNA-binding</keyword>
<evidence type="ECO:0000256" key="5">
    <source>
        <dbReference type="SAM" id="MobiDB-lite"/>
    </source>
</evidence>
<dbReference type="OrthoDB" id="2143914at2759"/>
<dbReference type="GO" id="GO:0001006">
    <property type="term" value="F:RNA polymerase III type 3 promoter sequence-specific DNA binding"/>
    <property type="evidence" value="ECO:0007669"/>
    <property type="project" value="TreeGrafter"/>
</dbReference>
<feature type="region of interest" description="Disordered" evidence="5">
    <location>
        <begin position="505"/>
        <end position="586"/>
    </location>
</feature>
<dbReference type="Gene3D" id="1.10.10.60">
    <property type="entry name" value="Homeodomain-like"/>
    <property type="match status" value="4"/>
</dbReference>
<dbReference type="PROSITE" id="PS51294">
    <property type="entry name" value="HTH_MYB"/>
    <property type="match status" value="4"/>
</dbReference>
<feature type="compositionally biased region" description="Basic residues" evidence="5">
    <location>
        <begin position="834"/>
        <end position="845"/>
    </location>
</feature>
<dbReference type="STRING" id="91626.A0A0C9MLS2"/>
<dbReference type="SUPFAM" id="SSF46689">
    <property type="entry name" value="Homeodomain-like"/>
    <property type="match status" value="3"/>
</dbReference>
<dbReference type="SMART" id="SM00717">
    <property type="entry name" value="SANT"/>
    <property type="match status" value="5"/>
</dbReference>
<feature type="compositionally biased region" description="Basic residues" evidence="5">
    <location>
        <begin position="514"/>
        <end position="540"/>
    </location>
</feature>
<dbReference type="PROSITE" id="PS50090">
    <property type="entry name" value="MYB_LIKE"/>
    <property type="match status" value="4"/>
</dbReference>
<reference evidence="8" key="1">
    <citation type="submission" date="2014-09" db="EMBL/GenBank/DDBJ databases">
        <title>Draft genome sequence of an oleaginous Mucoromycotina fungus Mucor ambiguus NBRC6742.</title>
        <authorList>
            <person name="Takeda I."/>
            <person name="Yamane N."/>
            <person name="Morita T."/>
            <person name="Tamano K."/>
            <person name="Machida M."/>
            <person name="Baker S."/>
            <person name="Koike H."/>
        </authorList>
    </citation>
    <scope>NUCLEOTIDE SEQUENCE</scope>
    <source>
        <strain evidence="8">NBRC 6742</strain>
    </source>
</reference>
<feature type="compositionally biased region" description="Basic and acidic residues" evidence="5">
    <location>
        <begin position="664"/>
        <end position="673"/>
    </location>
</feature>
<feature type="domain" description="HTH myb-type" evidence="7">
    <location>
        <begin position="404"/>
        <end position="459"/>
    </location>
</feature>
<name>A0A0C9MLS2_9FUNG</name>
<feature type="compositionally biased region" description="Basic residues" evidence="5">
    <location>
        <begin position="905"/>
        <end position="922"/>
    </location>
</feature>
<evidence type="ECO:0000313" key="8">
    <source>
        <dbReference type="EMBL" id="GAN08499.1"/>
    </source>
</evidence>
<evidence type="ECO:0000259" key="7">
    <source>
        <dbReference type="PROSITE" id="PS51294"/>
    </source>
</evidence>
<dbReference type="GO" id="GO:0019185">
    <property type="term" value="C:snRNA-activating protein complex"/>
    <property type="evidence" value="ECO:0007669"/>
    <property type="project" value="TreeGrafter"/>
</dbReference>
<accession>A0A0C9MLS2</accession>
<feature type="compositionally biased region" description="Polar residues" evidence="5">
    <location>
        <begin position="1"/>
        <end position="11"/>
    </location>
</feature>
<proteinExistence type="predicted"/>
<evidence type="ECO:0000256" key="1">
    <source>
        <dbReference type="ARBA" id="ARBA00023015"/>
    </source>
</evidence>
<evidence type="ECO:0000256" key="2">
    <source>
        <dbReference type="ARBA" id="ARBA00023125"/>
    </source>
</evidence>
<dbReference type="InterPro" id="IPR017930">
    <property type="entry name" value="Myb_dom"/>
</dbReference>
<feature type="region of interest" description="Disordered" evidence="5">
    <location>
        <begin position="814"/>
        <end position="937"/>
    </location>
</feature>
<dbReference type="EMBL" id="DF836496">
    <property type="protein sequence ID" value="GAN08499.1"/>
    <property type="molecule type" value="Genomic_DNA"/>
</dbReference>
<evidence type="ECO:0000313" key="9">
    <source>
        <dbReference type="Proteomes" id="UP000053815"/>
    </source>
</evidence>
<dbReference type="PANTHER" id="PTHR46621:SF1">
    <property type="entry name" value="SNRNA-ACTIVATING PROTEIN COMPLEX SUBUNIT 4"/>
    <property type="match status" value="1"/>
</dbReference>
<keyword evidence="3" id="KW-0804">Transcription</keyword>
<dbReference type="Proteomes" id="UP000053815">
    <property type="component" value="Unassembled WGS sequence"/>
</dbReference>
<dbReference type="GO" id="GO:0042796">
    <property type="term" value="P:snRNA transcription by RNA polymerase III"/>
    <property type="evidence" value="ECO:0007669"/>
    <property type="project" value="TreeGrafter"/>
</dbReference>
<dbReference type="PANTHER" id="PTHR46621">
    <property type="entry name" value="SNRNA-ACTIVATING PROTEIN COMPLEX SUBUNIT 4"/>
    <property type="match status" value="1"/>
</dbReference>
<organism evidence="8">
    <name type="scientific">Mucor ambiguus</name>
    <dbReference type="NCBI Taxonomy" id="91626"/>
    <lineage>
        <taxon>Eukaryota</taxon>
        <taxon>Fungi</taxon>
        <taxon>Fungi incertae sedis</taxon>
        <taxon>Mucoromycota</taxon>
        <taxon>Mucoromycotina</taxon>
        <taxon>Mucoromycetes</taxon>
        <taxon>Mucorales</taxon>
        <taxon>Mucorineae</taxon>
        <taxon>Mucoraceae</taxon>
        <taxon>Mucor</taxon>
    </lineage>
</organism>
<sequence length="964" mass="111294">MAGPTQYSPDDTANDDTGLGSPLIPLDLGVDYSLSYPSFSESSNAFIADTNNARNEEPEDMQEVLDALLDLHSLKNTDPMRFEKDYVTILKAINLNEELQGKVQDQIQLVEEQLDTNSKLLKEASLYTLEENRCGSGFPIHTLYRDPINYFDSDELLKPVVQHKSNAIAEGAMGEDLLLQLDDDADYLNDDDEEVDEAEEHAMNSADNEHNRSHKAWSRTERERLEEGIISEAKRIISFDFVKRKEEWRIWEVDKMEKKDLLMFPVSRFEWDRISSLHVFSRSPIECLIQWTTQEHPTINKKPWSKQESQKLAELVQKIGLFSGQWERIASELGTNRTISQCFSHYMYEKNNTHARSLKWTKEEDKKLTDAVKLFGNCNWQQVADILGDRTGQQCLHRWQKSLNPVIKRQRWNTEEDALLQRAVHLYGAGNWTKIQRLIPGRTDMQCRERWVNILQPSINRGQFTQEETDRLLELVETHGPKWSFLQTLMPGRTDNALMRHYKNIVKGAEPSKKKTKTATTKPKKPKKPASKQAPKKRPRPTPVNETPTVHSKRTKTNEGDMPLRRSTRARRPTYQIEDDSDKKAPSKENLTWKINYLAAQVGEKTHMKTAILAASRAKYQQIHNRNAGEMDRETLMQELYNARKLKLETKLYQARKDLKTALKKAKNEETQKQNKKIKSARKLLEKAADEKEEGDEEAEKKPKKKVAAEDIELYEKELEVVKSVDLDALVEKTLKSKLQKNAELKNEDLIKDLIESFVKAKKTEDKILQNIESRLIANKAVISEINIILSSFQSIIKGNNEKIEKMKTIEEKKKQAAEKKKRQAEEEEQKPQAAKKPRVTKAKKAGTSEFFETLGDVADDENEDENFKKIYEGEKKPNRAGQRQRRNEYQKREEKRLANPDYRPKKKPTPKPKPAAVHHQKPSAPAEPVHPSWEAKRIQEEIMSKALSGKGKSNKKIVFDDSD</sequence>
<dbReference type="Pfam" id="PF13921">
    <property type="entry name" value="Myb_DNA-bind_6"/>
    <property type="match status" value="1"/>
</dbReference>
<dbReference type="AlphaFoldDB" id="A0A0C9MLS2"/>
<evidence type="ECO:0000259" key="6">
    <source>
        <dbReference type="PROSITE" id="PS50090"/>
    </source>
</evidence>
<evidence type="ECO:0000256" key="4">
    <source>
        <dbReference type="ARBA" id="ARBA00023242"/>
    </source>
</evidence>
<feature type="region of interest" description="Disordered" evidence="5">
    <location>
        <begin position="1"/>
        <end position="21"/>
    </location>
</feature>
<dbReference type="Pfam" id="PF00249">
    <property type="entry name" value="Myb_DNA-binding"/>
    <property type="match status" value="2"/>
</dbReference>
<feature type="domain" description="HTH myb-type" evidence="7">
    <location>
        <begin position="359"/>
        <end position="403"/>
    </location>
</feature>
<gene>
    <name evidence="8" type="ORF">MAM1_0207c08013</name>
</gene>
<feature type="compositionally biased region" description="Basic and acidic residues" evidence="5">
    <location>
        <begin position="886"/>
        <end position="899"/>
    </location>
</feature>
<keyword evidence="4" id="KW-0539">Nucleus</keyword>
<feature type="domain" description="Myb-like" evidence="6">
    <location>
        <begin position="404"/>
        <end position="455"/>
    </location>
</feature>
<feature type="domain" description="HTH myb-type" evidence="7">
    <location>
        <begin position="460"/>
        <end position="510"/>
    </location>
</feature>
<dbReference type="InterPro" id="IPR051575">
    <property type="entry name" value="Myb-like_DNA-bd"/>
</dbReference>
<feature type="region of interest" description="Disordered" evidence="5">
    <location>
        <begin position="664"/>
        <end position="704"/>
    </location>
</feature>
<feature type="domain" description="HTH myb-type" evidence="7">
    <location>
        <begin position="296"/>
        <end position="354"/>
    </location>
</feature>
<keyword evidence="1" id="KW-0805">Transcription regulation</keyword>
<feature type="compositionally biased region" description="Basic and acidic residues" evidence="5">
    <location>
        <begin position="866"/>
        <end position="878"/>
    </location>
</feature>
<keyword evidence="9" id="KW-1185">Reference proteome</keyword>
<feature type="region of interest" description="Disordered" evidence="5">
    <location>
        <begin position="193"/>
        <end position="218"/>
    </location>
</feature>
<dbReference type="InterPro" id="IPR001005">
    <property type="entry name" value="SANT/Myb"/>
</dbReference>
<feature type="domain" description="Myb-like" evidence="6">
    <location>
        <begin position="456"/>
        <end position="506"/>
    </location>
</feature>
<dbReference type="CDD" id="cd00167">
    <property type="entry name" value="SANT"/>
    <property type="match status" value="3"/>
</dbReference>
<dbReference type="InterPro" id="IPR015158">
    <property type="entry name" value="Bud22_dom"/>
</dbReference>